<dbReference type="InterPro" id="IPR036388">
    <property type="entry name" value="WH-like_DNA-bd_sf"/>
</dbReference>
<dbReference type="InterPro" id="IPR013196">
    <property type="entry name" value="HTH_11"/>
</dbReference>
<evidence type="ECO:0000313" key="3">
    <source>
        <dbReference type="Proteomes" id="UP000824229"/>
    </source>
</evidence>
<proteinExistence type="predicted"/>
<dbReference type="Pfam" id="PF08279">
    <property type="entry name" value="HTH_11"/>
    <property type="match status" value="1"/>
</dbReference>
<comment type="caution">
    <text evidence="2">The sequence shown here is derived from an EMBL/GenBank/DDBJ whole genome shotgun (WGS) entry which is preliminary data.</text>
</comment>
<evidence type="ECO:0000259" key="1">
    <source>
        <dbReference type="Pfam" id="PF08279"/>
    </source>
</evidence>
<protein>
    <submittedName>
        <fullName evidence="2">Transcriptional regulator</fullName>
    </submittedName>
</protein>
<evidence type="ECO:0000313" key="2">
    <source>
        <dbReference type="EMBL" id="MBU3803518.1"/>
    </source>
</evidence>
<accession>A0A9E2KBD9</accession>
<dbReference type="InterPro" id="IPR036390">
    <property type="entry name" value="WH_DNA-bd_sf"/>
</dbReference>
<feature type="domain" description="Helix-turn-helix type 11" evidence="1">
    <location>
        <begin position="7"/>
        <end position="49"/>
    </location>
</feature>
<dbReference type="EMBL" id="JAHLFQ010000038">
    <property type="protein sequence ID" value="MBU3803518.1"/>
    <property type="molecule type" value="Genomic_DNA"/>
</dbReference>
<reference evidence="2" key="2">
    <citation type="submission" date="2021-04" db="EMBL/GenBank/DDBJ databases">
        <authorList>
            <person name="Gilroy R."/>
        </authorList>
    </citation>
    <scope>NUCLEOTIDE SEQUENCE</scope>
    <source>
        <strain evidence="2">B5-657</strain>
    </source>
</reference>
<organism evidence="2 3">
    <name type="scientific">Candidatus Cellulosilyticum pullistercoris</name>
    <dbReference type="NCBI Taxonomy" id="2838521"/>
    <lineage>
        <taxon>Bacteria</taxon>
        <taxon>Bacillati</taxon>
        <taxon>Bacillota</taxon>
        <taxon>Clostridia</taxon>
        <taxon>Lachnospirales</taxon>
        <taxon>Cellulosilyticaceae</taxon>
        <taxon>Cellulosilyticum</taxon>
    </lineage>
</organism>
<dbReference type="SUPFAM" id="SSF46785">
    <property type="entry name" value="Winged helix' DNA-binding domain"/>
    <property type="match status" value="1"/>
</dbReference>
<dbReference type="Proteomes" id="UP000824229">
    <property type="component" value="Unassembled WGS sequence"/>
</dbReference>
<gene>
    <name evidence="2" type="ORF">H9872_02005</name>
</gene>
<dbReference type="Gene3D" id="1.10.10.10">
    <property type="entry name" value="Winged helix-like DNA-binding domain superfamily/Winged helix DNA-binding domain"/>
    <property type="match status" value="1"/>
</dbReference>
<dbReference type="AlphaFoldDB" id="A0A9E2KBD9"/>
<reference evidence="2" key="1">
    <citation type="journal article" date="2021" name="PeerJ">
        <title>Extensive microbial diversity within the chicken gut microbiome revealed by metagenomics and culture.</title>
        <authorList>
            <person name="Gilroy R."/>
            <person name="Ravi A."/>
            <person name="Getino M."/>
            <person name="Pursley I."/>
            <person name="Horton D.L."/>
            <person name="Alikhan N.F."/>
            <person name="Baker D."/>
            <person name="Gharbi K."/>
            <person name="Hall N."/>
            <person name="Watson M."/>
            <person name="Adriaenssens E.M."/>
            <person name="Foster-Nyarko E."/>
            <person name="Jarju S."/>
            <person name="Secka A."/>
            <person name="Antonio M."/>
            <person name="Oren A."/>
            <person name="Chaudhuri R.R."/>
            <person name="La Ragione R."/>
            <person name="Hildebrand F."/>
            <person name="Pallen M.J."/>
        </authorList>
    </citation>
    <scope>NUCLEOTIDE SEQUENCE</scope>
    <source>
        <strain evidence="2">B5-657</strain>
    </source>
</reference>
<name>A0A9E2KBD9_9FIRM</name>
<sequence>MENTEVVLNYLKEKNEPMKAGEIAEATGLDKKAVDAAIKALKAAEKINSPKRCYYACN</sequence>